<reference evidence="2 3" key="1">
    <citation type="submission" date="2014-02" db="EMBL/GenBank/DDBJ databases">
        <title>The small core and large imbalanced accessory genome model reveals a collaborative survival strategy of Sorangium cellulosum strains in nature.</title>
        <authorList>
            <person name="Han K."/>
            <person name="Peng R."/>
            <person name="Blom J."/>
            <person name="Li Y.-Z."/>
        </authorList>
    </citation>
    <scope>NUCLEOTIDE SEQUENCE [LARGE SCALE GENOMIC DNA]</scope>
    <source>
        <strain evidence="2 3">So0007-03</strain>
    </source>
</reference>
<dbReference type="AlphaFoldDB" id="A0A150TV54"/>
<accession>A0A150TV54</accession>
<evidence type="ECO:0000313" key="2">
    <source>
        <dbReference type="EMBL" id="KYG08562.1"/>
    </source>
</evidence>
<dbReference type="EMBL" id="JEME01000948">
    <property type="protein sequence ID" value="KYG08562.1"/>
    <property type="molecule type" value="Genomic_DNA"/>
</dbReference>
<name>A0A150TV54_SORCE</name>
<dbReference type="Pfam" id="PF14213">
    <property type="entry name" value="DUF4325"/>
    <property type="match status" value="1"/>
</dbReference>
<proteinExistence type="predicted"/>
<sequence>MFEAREDTLAASRLSTDEIRPRILSNESVELDFDGLDLCTQSWLHALLFEPVRLAWALRVPIHVVGAKPAVQEGLRFLESYALGG</sequence>
<evidence type="ECO:0000313" key="3">
    <source>
        <dbReference type="Proteomes" id="UP000075502"/>
    </source>
</evidence>
<evidence type="ECO:0000259" key="1">
    <source>
        <dbReference type="Pfam" id="PF14213"/>
    </source>
</evidence>
<gene>
    <name evidence="2" type="ORF">BE21_22985</name>
</gene>
<feature type="domain" description="DUF4325" evidence="1">
    <location>
        <begin position="19"/>
        <end position="50"/>
    </location>
</feature>
<organism evidence="2 3">
    <name type="scientific">Sorangium cellulosum</name>
    <name type="common">Polyangium cellulosum</name>
    <dbReference type="NCBI Taxonomy" id="56"/>
    <lineage>
        <taxon>Bacteria</taxon>
        <taxon>Pseudomonadati</taxon>
        <taxon>Myxococcota</taxon>
        <taxon>Polyangia</taxon>
        <taxon>Polyangiales</taxon>
        <taxon>Polyangiaceae</taxon>
        <taxon>Sorangium</taxon>
    </lineage>
</organism>
<comment type="caution">
    <text evidence="2">The sequence shown here is derived from an EMBL/GenBank/DDBJ whole genome shotgun (WGS) entry which is preliminary data.</text>
</comment>
<dbReference type="Proteomes" id="UP000075502">
    <property type="component" value="Unassembled WGS sequence"/>
</dbReference>
<dbReference type="InterPro" id="IPR025474">
    <property type="entry name" value="DUF4325"/>
</dbReference>
<protein>
    <recommendedName>
        <fullName evidence="1">DUF4325 domain-containing protein</fullName>
    </recommendedName>
</protein>